<protein>
    <recommendedName>
        <fullName evidence="1">HTH cro/C1-type domain-containing protein</fullName>
    </recommendedName>
</protein>
<comment type="caution">
    <text evidence="2">The sequence shown here is derived from an EMBL/GenBank/DDBJ whole genome shotgun (WGS) entry which is preliminary data.</text>
</comment>
<evidence type="ECO:0000259" key="1">
    <source>
        <dbReference type="PROSITE" id="PS50943"/>
    </source>
</evidence>
<dbReference type="SUPFAM" id="SSF47413">
    <property type="entry name" value="lambda repressor-like DNA-binding domains"/>
    <property type="match status" value="1"/>
</dbReference>
<dbReference type="Pfam" id="PF01381">
    <property type="entry name" value="HTH_3"/>
    <property type="match status" value="1"/>
</dbReference>
<dbReference type="OrthoDB" id="9815697at2"/>
<dbReference type="SMART" id="SM00530">
    <property type="entry name" value="HTH_XRE"/>
    <property type="match status" value="1"/>
</dbReference>
<accession>A0A255Z8I4</accession>
<feature type="domain" description="HTH cro/C1-type" evidence="1">
    <location>
        <begin position="22"/>
        <end position="75"/>
    </location>
</feature>
<dbReference type="GO" id="GO:0003677">
    <property type="term" value="F:DNA binding"/>
    <property type="evidence" value="ECO:0007669"/>
    <property type="project" value="InterPro"/>
</dbReference>
<gene>
    <name evidence="2" type="ORF">CHU95_01975</name>
</gene>
<evidence type="ECO:0000313" key="3">
    <source>
        <dbReference type="Proteomes" id="UP000216998"/>
    </source>
</evidence>
<dbReference type="EMBL" id="NOXU01000017">
    <property type="protein sequence ID" value="OYQ37195.1"/>
    <property type="molecule type" value="Genomic_DNA"/>
</dbReference>
<name>A0A255Z8I4_9PROT</name>
<dbReference type="CDD" id="cd00093">
    <property type="entry name" value="HTH_XRE"/>
    <property type="match status" value="1"/>
</dbReference>
<evidence type="ECO:0000313" key="2">
    <source>
        <dbReference type="EMBL" id="OYQ37195.1"/>
    </source>
</evidence>
<dbReference type="PROSITE" id="PS50943">
    <property type="entry name" value="HTH_CROC1"/>
    <property type="match status" value="1"/>
</dbReference>
<sequence>MKRPVLLSAPETEALDLLGRRVRLARLRRNLSQAALADRAGVTRKTYIALEQGRETVNIGLLVKVMAALGYLDRLPDLLAADPLGEEMEEIHGRQRGGRLAG</sequence>
<dbReference type="InterPro" id="IPR001387">
    <property type="entry name" value="Cro/C1-type_HTH"/>
</dbReference>
<keyword evidence="3" id="KW-1185">Reference proteome</keyword>
<organism evidence="2 3">
    <name type="scientific">Niveispirillum lacus</name>
    <dbReference type="NCBI Taxonomy" id="1981099"/>
    <lineage>
        <taxon>Bacteria</taxon>
        <taxon>Pseudomonadati</taxon>
        <taxon>Pseudomonadota</taxon>
        <taxon>Alphaproteobacteria</taxon>
        <taxon>Rhodospirillales</taxon>
        <taxon>Azospirillaceae</taxon>
        <taxon>Niveispirillum</taxon>
    </lineage>
</organism>
<reference evidence="2 3" key="1">
    <citation type="submission" date="2017-07" db="EMBL/GenBank/DDBJ databases">
        <title>Niveispirillum cyanobacteriorum sp. nov., isolated from cyanobacterial aggregates in a eutrophic lake.</title>
        <authorList>
            <person name="Cai H."/>
        </authorList>
    </citation>
    <scope>NUCLEOTIDE SEQUENCE [LARGE SCALE GENOMIC DNA]</scope>
    <source>
        <strain evidence="3">TH1-14</strain>
    </source>
</reference>
<dbReference type="Gene3D" id="1.10.260.40">
    <property type="entry name" value="lambda repressor-like DNA-binding domains"/>
    <property type="match status" value="1"/>
</dbReference>
<dbReference type="Proteomes" id="UP000216998">
    <property type="component" value="Unassembled WGS sequence"/>
</dbReference>
<dbReference type="InterPro" id="IPR010982">
    <property type="entry name" value="Lambda_DNA-bd_dom_sf"/>
</dbReference>
<proteinExistence type="predicted"/>
<dbReference type="AlphaFoldDB" id="A0A255Z8I4"/>